<feature type="region of interest" description="Alpha N-terminal domain (alpha-NTD)" evidence="11">
    <location>
        <begin position="1"/>
        <end position="229"/>
    </location>
</feature>
<dbReference type="SUPFAM" id="SSF55257">
    <property type="entry name" value="RBP11-like subunits of RNA polymerase"/>
    <property type="match status" value="1"/>
</dbReference>
<dbReference type="EC" id="2.7.7.6" evidence="2 11"/>
<dbReference type="SUPFAM" id="SSF56553">
    <property type="entry name" value="Insert subdomain of RNA polymerase alpha subunit"/>
    <property type="match status" value="1"/>
</dbReference>
<dbReference type="GO" id="GO:0003677">
    <property type="term" value="F:DNA binding"/>
    <property type="evidence" value="ECO:0007669"/>
    <property type="project" value="UniProtKB-UniRule"/>
</dbReference>
<evidence type="ECO:0000256" key="2">
    <source>
        <dbReference type="ARBA" id="ARBA00012418"/>
    </source>
</evidence>
<dbReference type="InterPro" id="IPR011773">
    <property type="entry name" value="DNA-dir_RpoA"/>
</dbReference>
<accession>A0A1J5J182</accession>
<evidence type="ECO:0000256" key="5">
    <source>
        <dbReference type="ARBA" id="ARBA00022679"/>
    </source>
</evidence>
<evidence type="ECO:0000256" key="11">
    <source>
        <dbReference type="HAMAP-Rule" id="MF_00059"/>
    </source>
</evidence>
<evidence type="ECO:0000256" key="4">
    <source>
        <dbReference type="ARBA" id="ARBA00022478"/>
    </source>
</evidence>
<dbReference type="FunFam" id="2.170.120.12:FF:000001">
    <property type="entry name" value="DNA-directed RNA polymerase subunit alpha"/>
    <property type="match status" value="1"/>
</dbReference>
<sequence length="328" mass="36381">MQSSILPKLKTIEETSCYGKYAAEPLEQTYGLTLGNSLRRTLLSALPGIAITAIRVKGVSHEFSTLDFMKEDVLDFILNLKQVRLRKVGSFDQSVSLELKGDKEGKLFARDIKCPSQVEVVNPDLYLCTLTTKKPRLEAEFLVEEGRGYVSVEEKQGAKRKSIDYVPVDALFTPVIKANFEVAPTRVGQKTDFDKLTLEITTDDTITPMRAMNLAAAILVENFSLFVDEAYFKPEILSPIDEPAELISSSSEDTSGAANIDLTIEDLGLSTRVLNSLHAANISTVSELLELNIDELLKLKNFGQKSLSEIKDKLSERHLSLKMTEGNE</sequence>
<evidence type="ECO:0000256" key="1">
    <source>
        <dbReference type="ARBA" id="ARBA00007123"/>
    </source>
</evidence>
<dbReference type="NCBIfam" id="TIGR02027">
    <property type="entry name" value="rpoA"/>
    <property type="match status" value="1"/>
</dbReference>
<name>A0A1J5J182_9BACT</name>
<dbReference type="Pfam" id="PF03118">
    <property type="entry name" value="RNA_pol_A_CTD"/>
    <property type="match status" value="1"/>
</dbReference>
<keyword evidence="4 11" id="KW-0240">DNA-directed RNA polymerase</keyword>
<evidence type="ECO:0000313" key="13">
    <source>
        <dbReference type="EMBL" id="OIP99175.1"/>
    </source>
</evidence>
<dbReference type="Pfam" id="PF01193">
    <property type="entry name" value="RNA_pol_L"/>
    <property type="match status" value="1"/>
</dbReference>
<dbReference type="InterPro" id="IPR036643">
    <property type="entry name" value="RNApol_insert_sf"/>
</dbReference>
<feature type="region of interest" description="Alpha C-terminal domain (alpha-CTD)" evidence="11">
    <location>
        <begin position="258"/>
        <end position="328"/>
    </location>
</feature>
<keyword evidence="6 11" id="KW-0548">Nucleotidyltransferase</keyword>
<comment type="catalytic activity">
    <reaction evidence="10 11">
        <text>RNA(n) + a ribonucleoside 5'-triphosphate = RNA(n+1) + diphosphate</text>
        <dbReference type="Rhea" id="RHEA:21248"/>
        <dbReference type="Rhea" id="RHEA-COMP:14527"/>
        <dbReference type="Rhea" id="RHEA-COMP:17342"/>
        <dbReference type="ChEBI" id="CHEBI:33019"/>
        <dbReference type="ChEBI" id="CHEBI:61557"/>
        <dbReference type="ChEBI" id="CHEBI:140395"/>
        <dbReference type="EC" id="2.7.7.6"/>
    </reaction>
</comment>
<reference evidence="13 14" key="1">
    <citation type="journal article" date="2016" name="Environ. Microbiol.">
        <title>Genomic resolution of a cold subsurface aquifer community provides metabolic insights for novel microbes adapted to high CO concentrations.</title>
        <authorList>
            <person name="Probst A.J."/>
            <person name="Castelle C.J."/>
            <person name="Singh A."/>
            <person name="Brown C.T."/>
            <person name="Anantharaman K."/>
            <person name="Sharon I."/>
            <person name="Hug L.A."/>
            <person name="Burstein D."/>
            <person name="Emerson J.B."/>
            <person name="Thomas B.C."/>
            <person name="Banfield J.F."/>
        </authorList>
    </citation>
    <scope>NUCLEOTIDE SEQUENCE [LARGE SCALE GENOMIC DNA]</scope>
    <source>
        <strain evidence="13">CG2_30_54_11</strain>
    </source>
</reference>
<dbReference type="NCBIfam" id="NF003519">
    <property type="entry name" value="PRK05182.2-5"/>
    <property type="match status" value="1"/>
</dbReference>
<dbReference type="GO" id="GO:0005737">
    <property type="term" value="C:cytoplasm"/>
    <property type="evidence" value="ECO:0007669"/>
    <property type="project" value="UniProtKB-ARBA"/>
</dbReference>
<dbReference type="GO" id="GO:0006351">
    <property type="term" value="P:DNA-templated transcription"/>
    <property type="evidence" value="ECO:0007669"/>
    <property type="project" value="UniProtKB-UniRule"/>
</dbReference>
<evidence type="ECO:0000256" key="3">
    <source>
        <dbReference type="ARBA" id="ARBA00015972"/>
    </source>
</evidence>
<evidence type="ECO:0000259" key="12">
    <source>
        <dbReference type="SMART" id="SM00662"/>
    </source>
</evidence>
<comment type="domain">
    <text evidence="11">The N-terminal domain is essential for RNAP assembly and basal transcription, whereas the C-terminal domain is involved in interaction with transcriptional regulators and with upstream promoter elements.</text>
</comment>
<dbReference type="Gene3D" id="1.10.150.20">
    <property type="entry name" value="5' to 3' exonuclease, C-terminal subdomain"/>
    <property type="match status" value="1"/>
</dbReference>
<dbReference type="InterPro" id="IPR011260">
    <property type="entry name" value="RNAP_asu_C"/>
</dbReference>
<dbReference type="HAMAP" id="MF_00059">
    <property type="entry name" value="RNApol_bact_RpoA"/>
    <property type="match status" value="1"/>
</dbReference>
<dbReference type="AlphaFoldDB" id="A0A1J5J182"/>
<evidence type="ECO:0000256" key="8">
    <source>
        <dbReference type="ARBA" id="ARBA00032524"/>
    </source>
</evidence>
<dbReference type="EMBL" id="MNZT01000016">
    <property type="protein sequence ID" value="OIP99175.1"/>
    <property type="molecule type" value="Genomic_DNA"/>
</dbReference>
<comment type="subunit">
    <text evidence="11">Homodimer. The RNAP catalytic core consists of 2 alpha, 1 beta, 1 beta' and 1 omega subunit. When a sigma factor is associated with the core the holoenzyme is formed, which can initiate transcription.</text>
</comment>
<comment type="caution">
    <text evidence="13">The sequence shown here is derived from an EMBL/GenBank/DDBJ whole genome shotgun (WGS) entry which is preliminary data.</text>
</comment>
<dbReference type="CDD" id="cd06928">
    <property type="entry name" value="RNAP_alpha_NTD"/>
    <property type="match status" value="1"/>
</dbReference>
<organism evidence="13 14">
    <name type="scientific">Candidatus Wirthbacteria bacterium CG2_30_54_11</name>
    <dbReference type="NCBI Taxonomy" id="1817892"/>
    <lineage>
        <taxon>Bacteria</taxon>
        <taxon>Candidatus Wirthbacteria</taxon>
    </lineage>
</organism>
<dbReference type="SMART" id="SM00662">
    <property type="entry name" value="RPOLD"/>
    <property type="match status" value="1"/>
</dbReference>
<dbReference type="STRING" id="1817892.AUK40_00880"/>
<dbReference type="InterPro" id="IPR036603">
    <property type="entry name" value="RBP11-like"/>
</dbReference>
<dbReference type="SUPFAM" id="SSF47789">
    <property type="entry name" value="C-terminal domain of RNA polymerase alpha subunit"/>
    <property type="match status" value="1"/>
</dbReference>
<comment type="function">
    <text evidence="11">DNA-dependent RNA polymerase catalyzes the transcription of DNA into RNA using the four ribonucleoside triphosphates as substrates.</text>
</comment>
<dbReference type="InterPro" id="IPR011262">
    <property type="entry name" value="DNA-dir_RNA_pol_insert"/>
</dbReference>
<comment type="similarity">
    <text evidence="1 11">Belongs to the RNA polymerase alpha chain family.</text>
</comment>
<protein>
    <recommendedName>
        <fullName evidence="3 11">DNA-directed RNA polymerase subunit alpha</fullName>
        <shortName evidence="11">RNAP subunit alpha</shortName>
        <ecNumber evidence="2 11">2.7.7.6</ecNumber>
    </recommendedName>
    <alternativeName>
        <fullName evidence="9 11">RNA polymerase subunit alpha</fullName>
    </alternativeName>
    <alternativeName>
        <fullName evidence="8 11">Transcriptase subunit alpha</fullName>
    </alternativeName>
</protein>
<dbReference type="Pfam" id="PF01000">
    <property type="entry name" value="RNA_pol_A_bac"/>
    <property type="match status" value="1"/>
</dbReference>
<dbReference type="GO" id="GO:0000428">
    <property type="term" value="C:DNA-directed RNA polymerase complex"/>
    <property type="evidence" value="ECO:0007669"/>
    <property type="project" value="UniProtKB-KW"/>
</dbReference>
<keyword evidence="7 11" id="KW-0804">Transcription</keyword>
<dbReference type="Gene3D" id="3.30.1360.10">
    <property type="entry name" value="RNA polymerase, RBP11-like subunit"/>
    <property type="match status" value="1"/>
</dbReference>
<feature type="domain" description="DNA-directed RNA polymerase RpoA/D/Rpb3-type" evidence="12">
    <location>
        <begin position="18"/>
        <end position="229"/>
    </location>
</feature>
<dbReference type="Gene3D" id="2.170.120.12">
    <property type="entry name" value="DNA-directed RNA polymerase, insert domain"/>
    <property type="match status" value="1"/>
</dbReference>
<keyword evidence="5 11" id="KW-0808">Transferase</keyword>
<dbReference type="Proteomes" id="UP000183245">
    <property type="component" value="Unassembled WGS sequence"/>
</dbReference>
<evidence type="ECO:0000256" key="7">
    <source>
        <dbReference type="ARBA" id="ARBA00023163"/>
    </source>
</evidence>
<dbReference type="GO" id="GO:0003899">
    <property type="term" value="F:DNA-directed RNA polymerase activity"/>
    <property type="evidence" value="ECO:0007669"/>
    <property type="project" value="UniProtKB-UniRule"/>
</dbReference>
<evidence type="ECO:0000256" key="9">
    <source>
        <dbReference type="ARBA" id="ARBA00033070"/>
    </source>
</evidence>
<evidence type="ECO:0000256" key="10">
    <source>
        <dbReference type="ARBA" id="ARBA00048552"/>
    </source>
</evidence>
<gene>
    <name evidence="11" type="primary">rpoA</name>
    <name evidence="13" type="ORF">AUK40_00880</name>
</gene>
<dbReference type="GO" id="GO:0046983">
    <property type="term" value="F:protein dimerization activity"/>
    <property type="evidence" value="ECO:0007669"/>
    <property type="project" value="InterPro"/>
</dbReference>
<evidence type="ECO:0000256" key="6">
    <source>
        <dbReference type="ARBA" id="ARBA00022695"/>
    </source>
</evidence>
<proteinExistence type="inferred from homology"/>
<evidence type="ECO:0000313" key="14">
    <source>
        <dbReference type="Proteomes" id="UP000183245"/>
    </source>
</evidence>
<dbReference type="InterPro" id="IPR011263">
    <property type="entry name" value="DNA-dir_RNA_pol_RpoA/D/Rpb3"/>
</dbReference>